<evidence type="ECO:0000313" key="6">
    <source>
        <dbReference type="Proteomes" id="UP001152797"/>
    </source>
</evidence>
<keyword evidence="6" id="KW-1185">Reference proteome</keyword>
<accession>A0A9P1G7D6</accession>
<dbReference type="Pfam" id="PF01535">
    <property type="entry name" value="PPR"/>
    <property type="match status" value="1"/>
</dbReference>
<feature type="repeat" description="PPR" evidence="2">
    <location>
        <begin position="399"/>
        <end position="433"/>
    </location>
</feature>
<dbReference type="Pfam" id="PF13812">
    <property type="entry name" value="PPR_3"/>
    <property type="match status" value="1"/>
</dbReference>
<dbReference type="EMBL" id="CAMXCT030003098">
    <property type="protein sequence ID" value="CAL4789708.1"/>
    <property type="molecule type" value="Genomic_DNA"/>
</dbReference>
<protein>
    <submittedName>
        <fullName evidence="5">Pentacotripeptide-repeat region of PRORP domain-containing protein</fullName>
    </submittedName>
</protein>
<reference evidence="4" key="2">
    <citation type="submission" date="2024-04" db="EMBL/GenBank/DDBJ databases">
        <authorList>
            <person name="Chen Y."/>
            <person name="Shah S."/>
            <person name="Dougan E. K."/>
            <person name="Thang M."/>
            <person name="Chan C."/>
        </authorList>
    </citation>
    <scope>NUCLEOTIDE SEQUENCE [LARGE SCALE GENOMIC DNA]</scope>
</reference>
<feature type="repeat" description="PPR" evidence="2">
    <location>
        <begin position="364"/>
        <end position="398"/>
    </location>
</feature>
<evidence type="ECO:0000313" key="4">
    <source>
        <dbReference type="EMBL" id="CAL1155771.1"/>
    </source>
</evidence>
<sequence>MQCPDDLERFSRLSGRELQDALQIKLEDWKQHPREAAQVWRKIAQQKQIQKSLQVLRFLYHHRVEAADAISFNMAMAASAKASSWQSSFEYLELLQQSQVRATTVTFNTVINVYGQASGIASKWQLGLALKDSTRMAAMLPDAAMQNLCTSTCARLQKWQNAIQLLEEGSSEIENVAFNAALTSIVSNRWSVGQCLFTSMLSLRIPPDGFTYSALANVSPWQDAVHTTSHSKVEYDAVLCGALLASCETQWALAVQFLHGMQGRRLADAVAINSAINAADKSHRWELALLLLRSMSGANTRSDAYSFSSAIGCLTWKFAFALLSNMQTREVNANLVCLNAAISACEKHGAWMEALDLLVRQFGDTTSFNTAISACSRARNWPMAIAILRVMARDNIAQDAISFRAAISACEGGNCWKEALNLLSEMESRQLRPETTGYNAAISACEKGSQWELALGLSARAQQQAVSLDVITFNAKIAACRSTWRTTQRLLSELCLQLLQLDEITYNSAICAQGHWRSAVTYLSEMANSGLWPDVITCNSILQTMQISGPKWHAVCLLFDRVQNCATAITFDLLMECVSPRQKVSVLHALQADVLIEASRFLRQKSALSILKQDISSITSLGIFFCLNKSR</sequence>
<dbReference type="Proteomes" id="UP001152797">
    <property type="component" value="Unassembled WGS sequence"/>
</dbReference>
<comment type="caution">
    <text evidence="3">The sequence shown here is derived from an EMBL/GenBank/DDBJ whole genome shotgun (WGS) entry which is preliminary data.</text>
</comment>
<dbReference type="AlphaFoldDB" id="A0A9P1G7D6"/>
<organism evidence="3">
    <name type="scientific">Cladocopium goreaui</name>
    <dbReference type="NCBI Taxonomy" id="2562237"/>
    <lineage>
        <taxon>Eukaryota</taxon>
        <taxon>Sar</taxon>
        <taxon>Alveolata</taxon>
        <taxon>Dinophyceae</taxon>
        <taxon>Suessiales</taxon>
        <taxon>Symbiodiniaceae</taxon>
        <taxon>Cladocopium</taxon>
    </lineage>
</organism>
<reference evidence="3" key="1">
    <citation type="submission" date="2022-10" db="EMBL/GenBank/DDBJ databases">
        <authorList>
            <person name="Chen Y."/>
            <person name="Dougan E. K."/>
            <person name="Chan C."/>
            <person name="Rhodes N."/>
            <person name="Thang M."/>
        </authorList>
    </citation>
    <scope>NUCLEOTIDE SEQUENCE</scope>
</reference>
<evidence type="ECO:0000256" key="2">
    <source>
        <dbReference type="PROSITE-ProRule" id="PRU00708"/>
    </source>
</evidence>
<dbReference type="InterPro" id="IPR002885">
    <property type="entry name" value="PPR_rpt"/>
</dbReference>
<proteinExistence type="predicted"/>
<gene>
    <name evidence="3" type="ORF">C1SCF055_LOCUS28352</name>
</gene>
<keyword evidence="1" id="KW-0677">Repeat</keyword>
<dbReference type="InterPro" id="IPR011990">
    <property type="entry name" value="TPR-like_helical_dom_sf"/>
</dbReference>
<dbReference type="PANTHER" id="PTHR47447">
    <property type="entry name" value="OS03G0856100 PROTEIN"/>
    <property type="match status" value="1"/>
</dbReference>
<evidence type="ECO:0000313" key="5">
    <source>
        <dbReference type="EMBL" id="CAL4789708.1"/>
    </source>
</evidence>
<dbReference type="EMBL" id="CAMXCT010003098">
    <property type="protein sequence ID" value="CAI4002396.1"/>
    <property type="molecule type" value="Genomic_DNA"/>
</dbReference>
<dbReference type="PANTHER" id="PTHR47447:SF17">
    <property type="entry name" value="OS12G0638900 PROTEIN"/>
    <property type="match status" value="1"/>
</dbReference>
<evidence type="ECO:0000256" key="1">
    <source>
        <dbReference type="ARBA" id="ARBA00022737"/>
    </source>
</evidence>
<dbReference type="PROSITE" id="PS51375">
    <property type="entry name" value="PPR"/>
    <property type="match status" value="2"/>
</dbReference>
<evidence type="ECO:0000313" key="3">
    <source>
        <dbReference type="EMBL" id="CAI4002396.1"/>
    </source>
</evidence>
<dbReference type="Gene3D" id="1.25.40.10">
    <property type="entry name" value="Tetratricopeptide repeat domain"/>
    <property type="match status" value="4"/>
</dbReference>
<dbReference type="EMBL" id="CAMXCT020003098">
    <property type="protein sequence ID" value="CAL1155771.1"/>
    <property type="molecule type" value="Genomic_DNA"/>
</dbReference>
<name>A0A9P1G7D6_9DINO</name>